<evidence type="ECO:0000256" key="4">
    <source>
        <dbReference type="ARBA" id="ARBA00029447"/>
    </source>
</evidence>
<evidence type="ECO:0000259" key="10">
    <source>
        <dbReference type="PROSITE" id="PS50885"/>
    </source>
</evidence>
<dbReference type="AlphaFoldDB" id="A0A7C9QTG6"/>
<evidence type="ECO:0000259" key="9">
    <source>
        <dbReference type="PROSITE" id="PS50192"/>
    </source>
</evidence>
<dbReference type="InterPro" id="IPR000727">
    <property type="entry name" value="T_SNARE_dom"/>
</dbReference>
<protein>
    <submittedName>
        <fullName evidence="11">HAMP domain-containing protein</fullName>
    </submittedName>
</protein>
<dbReference type="GO" id="GO:0007165">
    <property type="term" value="P:signal transduction"/>
    <property type="evidence" value="ECO:0007669"/>
    <property type="project" value="UniProtKB-KW"/>
</dbReference>
<dbReference type="GO" id="GO:0006935">
    <property type="term" value="P:chemotaxis"/>
    <property type="evidence" value="ECO:0007669"/>
    <property type="project" value="InterPro"/>
</dbReference>
<dbReference type="EMBL" id="JAAIYP010000035">
    <property type="protein sequence ID" value="NFV80258.1"/>
    <property type="molecule type" value="Genomic_DNA"/>
</dbReference>
<dbReference type="GO" id="GO:0005886">
    <property type="term" value="C:plasma membrane"/>
    <property type="evidence" value="ECO:0007669"/>
    <property type="project" value="UniProtKB-SubCell"/>
</dbReference>
<evidence type="ECO:0000256" key="2">
    <source>
        <dbReference type="ARBA" id="ARBA00022519"/>
    </source>
</evidence>
<dbReference type="InterPro" id="IPR004090">
    <property type="entry name" value="Chemotax_Me-accpt_rcpt"/>
</dbReference>
<comment type="subcellular location">
    <subcellularLocation>
        <location evidence="1">Cell inner membrane</location>
        <topology evidence="1">Multi-pass membrane protein</topology>
    </subcellularLocation>
</comment>
<evidence type="ECO:0000256" key="5">
    <source>
        <dbReference type="PROSITE-ProRule" id="PRU00284"/>
    </source>
</evidence>
<evidence type="ECO:0000256" key="7">
    <source>
        <dbReference type="SAM" id="Phobius"/>
    </source>
</evidence>
<accession>A0A7C9QTG6</accession>
<dbReference type="Gene3D" id="6.10.340.10">
    <property type="match status" value="1"/>
</dbReference>
<sequence>MAFTISRKLFFNVGLTVVGFALVLAVTYANLQSLRVTQDNGAKMAEGATFAVEASLMGYKAYDVIADAIINRDLDNSRQGWADMRREMVADMTKLEQMAETADERAAAAQGRTALEGVMKLFEGELLPLLTTKGEQISWEEIRDIDGRIDDQKRIAATAYGQLAASLRDRAMAADGVFDTLAARLVNLTALIMLGAIVVLALTQTLIGRSILKPVKALTATMKELASGSRDIQVPATTQADEIGEMARSVEFFKQSIVEMDRLQAEQVRQEEVARTQRRQEMLGMADTLETRLGGVIASIGRSAGELGSAANTLSDNAEQTKQQSTAVATASQQATANVETVSAASTELMASINEISRQVQQSAEASASAVRQANDTSERITQLSATANKIGEIVGLINSIASQTNLLALNATIESARAGEAGKGFAVVAHEVKNLAGQTARATEEIAAQIAAVQDGTREAVAAIQAISGVIDRLNEMSTTIASAVEQQGAATAEIARNVDQAAAGTREVSITITGVAQAAAETGDMAHGLLQVSVAFNRESDTLRHEIDTFLAEIRKE</sequence>
<comment type="similarity">
    <text evidence="4">Belongs to the methyl-accepting chemotaxis (MCP) protein family.</text>
</comment>
<evidence type="ECO:0000313" key="11">
    <source>
        <dbReference type="EMBL" id="NFV80258.1"/>
    </source>
</evidence>
<evidence type="ECO:0000256" key="1">
    <source>
        <dbReference type="ARBA" id="ARBA00004429"/>
    </source>
</evidence>
<keyword evidence="2" id="KW-0997">Cell inner membrane</keyword>
<dbReference type="CDD" id="cd06225">
    <property type="entry name" value="HAMP"/>
    <property type="match status" value="1"/>
</dbReference>
<comment type="caution">
    <text evidence="11">The sequence shown here is derived from an EMBL/GenBank/DDBJ whole genome shotgun (WGS) entry which is preliminary data.</text>
</comment>
<dbReference type="Pfam" id="PF00672">
    <property type="entry name" value="HAMP"/>
    <property type="match status" value="1"/>
</dbReference>
<keyword evidence="2" id="KW-1003">Cell membrane</keyword>
<feature type="domain" description="Methyl-accepting transducer" evidence="8">
    <location>
        <begin position="303"/>
        <end position="525"/>
    </location>
</feature>
<feature type="transmembrane region" description="Helical" evidence="7">
    <location>
        <begin position="185"/>
        <end position="207"/>
    </location>
</feature>
<evidence type="ECO:0000256" key="6">
    <source>
        <dbReference type="SAM" id="Coils"/>
    </source>
</evidence>
<proteinExistence type="inferred from homology"/>
<reference evidence="11 12" key="1">
    <citation type="submission" date="2020-02" db="EMBL/GenBank/DDBJ databases">
        <authorList>
            <person name="Dziuba M."/>
            <person name="Kuznetsov B."/>
            <person name="Mardanov A."/>
            <person name="Ravin N."/>
            <person name="Grouzdev D."/>
        </authorList>
    </citation>
    <scope>NUCLEOTIDE SEQUENCE [LARGE SCALE GENOMIC DNA]</scope>
    <source>
        <strain evidence="11 12">SpK</strain>
    </source>
</reference>
<dbReference type="InterPro" id="IPR004089">
    <property type="entry name" value="MCPsignal_dom"/>
</dbReference>
<evidence type="ECO:0000256" key="3">
    <source>
        <dbReference type="ARBA" id="ARBA00023224"/>
    </source>
</evidence>
<dbReference type="SMART" id="SM00283">
    <property type="entry name" value="MA"/>
    <property type="match status" value="1"/>
</dbReference>
<feature type="coiled-coil region" evidence="6">
    <location>
        <begin position="85"/>
        <end position="112"/>
    </location>
</feature>
<dbReference type="SUPFAM" id="SSF58104">
    <property type="entry name" value="Methyl-accepting chemotaxis protein (MCP) signaling domain"/>
    <property type="match status" value="1"/>
</dbReference>
<evidence type="ECO:0000313" key="12">
    <source>
        <dbReference type="Proteomes" id="UP000480684"/>
    </source>
</evidence>
<dbReference type="GO" id="GO:0004888">
    <property type="term" value="F:transmembrane signaling receptor activity"/>
    <property type="evidence" value="ECO:0007669"/>
    <property type="project" value="InterPro"/>
</dbReference>
<name>A0A7C9QTG6_9PROT</name>
<evidence type="ECO:0000259" key="8">
    <source>
        <dbReference type="PROSITE" id="PS50111"/>
    </source>
</evidence>
<feature type="domain" description="T-SNARE coiled-coil homology" evidence="9">
    <location>
        <begin position="455"/>
        <end position="517"/>
    </location>
</feature>
<keyword evidence="7" id="KW-0472">Membrane</keyword>
<dbReference type="PROSITE" id="PS50111">
    <property type="entry name" value="CHEMOTAXIS_TRANSDUC_2"/>
    <property type="match status" value="1"/>
</dbReference>
<dbReference type="SMART" id="SM00304">
    <property type="entry name" value="HAMP"/>
    <property type="match status" value="1"/>
</dbReference>
<dbReference type="Gene3D" id="1.10.287.950">
    <property type="entry name" value="Methyl-accepting chemotaxis protein"/>
    <property type="match status" value="1"/>
</dbReference>
<dbReference type="PRINTS" id="PR00260">
    <property type="entry name" value="CHEMTRNSDUCR"/>
</dbReference>
<keyword evidence="7" id="KW-0812">Transmembrane</keyword>
<organism evidence="11 12">
    <name type="scientific">Magnetospirillum aberrantis SpK</name>
    <dbReference type="NCBI Taxonomy" id="908842"/>
    <lineage>
        <taxon>Bacteria</taxon>
        <taxon>Pseudomonadati</taxon>
        <taxon>Pseudomonadota</taxon>
        <taxon>Alphaproteobacteria</taxon>
        <taxon>Rhodospirillales</taxon>
        <taxon>Rhodospirillaceae</taxon>
        <taxon>Magnetospirillum</taxon>
    </lineage>
</organism>
<dbReference type="Pfam" id="PF00015">
    <property type="entry name" value="MCPsignal"/>
    <property type="match status" value="1"/>
</dbReference>
<dbReference type="PANTHER" id="PTHR32089:SF112">
    <property type="entry name" value="LYSOZYME-LIKE PROTEIN-RELATED"/>
    <property type="match status" value="1"/>
</dbReference>
<feature type="domain" description="HAMP" evidence="10">
    <location>
        <begin position="209"/>
        <end position="262"/>
    </location>
</feature>
<keyword evidence="6" id="KW-0175">Coiled coil</keyword>
<dbReference type="InterPro" id="IPR003660">
    <property type="entry name" value="HAMP_dom"/>
</dbReference>
<keyword evidence="3 5" id="KW-0807">Transducer</keyword>
<keyword evidence="12" id="KW-1185">Reference proteome</keyword>
<dbReference type="Proteomes" id="UP000480684">
    <property type="component" value="Unassembled WGS sequence"/>
</dbReference>
<gene>
    <name evidence="11" type="ORF">G4223_09055</name>
</gene>
<dbReference type="PROSITE" id="PS50885">
    <property type="entry name" value="HAMP"/>
    <property type="match status" value="1"/>
</dbReference>
<dbReference type="PANTHER" id="PTHR32089">
    <property type="entry name" value="METHYL-ACCEPTING CHEMOTAXIS PROTEIN MCPB"/>
    <property type="match status" value="1"/>
</dbReference>
<dbReference type="RefSeq" id="WP_163678135.1">
    <property type="nucleotide sequence ID" value="NZ_JAAIYP010000035.1"/>
</dbReference>
<dbReference type="PROSITE" id="PS50192">
    <property type="entry name" value="T_SNARE"/>
    <property type="match status" value="1"/>
</dbReference>
<keyword evidence="7" id="KW-1133">Transmembrane helix</keyword>